<dbReference type="PROSITE" id="PS51845">
    <property type="entry name" value="PDEASE_I_2"/>
    <property type="match status" value="1"/>
</dbReference>
<dbReference type="EC" id="3.1.4.-" evidence="16"/>
<dbReference type="InterPro" id="IPR023174">
    <property type="entry name" value="PDEase_CS"/>
</dbReference>
<comment type="function">
    <text evidence="15">Plays a role in signal transduction by regulating the intracellular concentration of cyclic nucleotides. This phosphodiesterase catalyzes the specific hydrolysis of cGMP to 5'-GMP. Specifically regulates nitric-oxide-generated cGMP.</text>
</comment>
<dbReference type="SUPFAM" id="SSF109604">
    <property type="entry name" value="HD-domain/PDEase-like"/>
    <property type="match status" value="1"/>
</dbReference>
<evidence type="ECO:0000256" key="12">
    <source>
        <dbReference type="ARBA" id="ARBA00022992"/>
    </source>
</evidence>
<keyword evidence="7 16" id="KW-0479">Metal-binding</keyword>
<comment type="cofactor">
    <cofactor evidence="1">
        <name>Mg(2+)</name>
        <dbReference type="ChEBI" id="CHEBI:18420"/>
    </cofactor>
</comment>
<dbReference type="GO" id="GO:0030553">
    <property type="term" value="F:cGMP binding"/>
    <property type="evidence" value="ECO:0007669"/>
    <property type="project" value="UniProtKB-KW"/>
</dbReference>
<keyword evidence="4" id="KW-0021">Allosteric enzyme</keyword>
<dbReference type="Gene3D" id="3.30.450.40">
    <property type="match status" value="2"/>
</dbReference>
<evidence type="ECO:0000256" key="8">
    <source>
        <dbReference type="ARBA" id="ARBA00022737"/>
    </source>
</evidence>
<evidence type="ECO:0000256" key="3">
    <source>
        <dbReference type="ARBA" id="ARBA00007648"/>
    </source>
</evidence>
<dbReference type="InterPro" id="IPR003607">
    <property type="entry name" value="HD/PDEase_dom"/>
</dbReference>
<dbReference type="PRINTS" id="PR00387">
    <property type="entry name" value="PDIESTERASE1"/>
</dbReference>
<dbReference type="Proteomes" id="UP000515154">
    <property type="component" value="Linkage group LG3"/>
</dbReference>
<reference evidence="18" key="1">
    <citation type="submission" date="2025-08" db="UniProtKB">
        <authorList>
            <consortium name="RefSeq"/>
        </authorList>
    </citation>
    <scope>IDENTIFICATION</scope>
</reference>
<dbReference type="CDD" id="cd00077">
    <property type="entry name" value="HDc"/>
    <property type="match status" value="1"/>
</dbReference>
<dbReference type="SUPFAM" id="SSF55781">
    <property type="entry name" value="GAF domain-like"/>
    <property type="match status" value="2"/>
</dbReference>
<evidence type="ECO:0000256" key="9">
    <source>
        <dbReference type="ARBA" id="ARBA00022741"/>
    </source>
</evidence>
<evidence type="ECO:0000256" key="10">
    <source>
        <dbReference type="ARBA" id="ARBA00022801"/>
    </source>
</evidence>
<sequence>MSSHHYPYHSSELQSAEDENRLPSQNDGNISEKEEYERMERWLDAHPQFCHNYFVRKAQRQTVDEWLFQQSESSWSAGQSENPTGSRSNSGSNTPVRKISTQELDRGSLLNPMVSTVDGTPTFLAPYSNTNQSVCQPQTKLRRRSRSELQALDEKELMYELVKDASEELDVTCLCFKILQNVCILLNADCCSLFLVQYNYAGEKMLVSKLFDVSSSSNYEQCRNSMEEIRIEWGTGIIGYVAKTGERLNIPDAYQDPRFNYEIDQKTGYKTHSILSMPIKDRDGEVIGVAQTVNKFSGKDEPFDVKDEKIFTFYLAFCGIGLKNAQQYEKSLLENRRNQVLLDLARVIFEDQHTVANLIHKIMMHTLALLKCEVCQVMLVQDCSKGIFSDVFELHATDVDKNNQEELSREPRYPINIGITGHVATTGDILNIPNAYADCRFDPSSDEDARFKTRSILCMPIKNATGQIIGVSQLINKSDRTPFNKNDEHFFEAFAIFCGMGIDNTQMYEKAVKAIARQQVSLEVLSYHATASGEEAEKLKSITVPTSSDFNLLDYNFNDFTLDDDNTLQACVRMFLDLGFLQRFQIRNDVLCRWLLSVKKNYRNVTYHNWRHAFNVTQTMFCMIKTGEMGNILTPSEQIALIVATLCHDLDHRGQNNQFQIKAMTPLAQLYSTSTLEHHHFDQCIMILNTKGNDILSNISQDEYRNIVRVLEGSILATDLALYFRNRTRFFNLVNQEESCDWTNEDSRELLQAMMMTACDVSAITKPWEIQQEIAKLVASEFFEQGDIERQQWNITPISMMDRDKQDELPSMQVSFIDAVCLPVYRAISKISPKLKPLQDGCEENRRQWQRLSDERKITKDD</sequence>
<dbReference type="RefSeq" id="XP_029633091.1">
    <property type="nucleotide sequence ID" value="XM_029777231.2"/>
</dbReference>
<dbReference type="PROSITE" id="PS00126">
    <property type="entry name" value="PDEASE_I_1"/>
    <property type="match status" value="1"/>
</dbReference>
<dbReference type="SMART" id="SM00065">
    <property type="entry name" value="GAF"/>
    <property type="match status" value="2"/>
</dbReference>
<evidence type="ECO:0000313" key="17">
    <source>
        <dbReference type="Proteomes" id="UP000515154"/>
    </source>
</evidence>
<evidence type="ECO:0000256" key="14">
    <source>
        <dbReference type="ARBA" id="ARBA00037913"/>
    </source>
</evidence>
<evidence type="ECO:0000256" key="5">
    <source>
        <dbReference type="ARBA" id="ARBA00022535"/>
    </source>
</evidence>
<dbReference type="Pfam" id="PF00233">
    <property type="entry name" value="PDEase_I"/>
    <property type="match status" value="1"/>
</dbReference>
<dbReference type="Pfam" id="PF01590">
    <property type="entry name" value="GAF"/>
    <property type="match status" value="2"/>
</dbReference>
<dbReference type="Gene3D" id="1.10.1300.10">
    <property type="entry name" value="3'5'-cyclic nucleotide phosphodiesterase, catalytic domain"/>
    <property type="match status" value="1"/>
</dbReference>
<dbReference type="KEGG" id="osn:115209104"/>
<evidence type="ECO:0000256" key="2">
    <source>
        <dbReference type="ARBA" id="ARBA00001947"/>
    </source>
</evidence>
<comment type="similarity">
    <text evidence="3 16">Belongs to the cyclic nucleotide phosphodiesterase family.</text>
</comment>
<dbReference type="InterPro" id="IPR029016">
    <property type="entry name" value="GAF-like_dom_sf"/>
</dbReference>
<comment type="pathway">
    <text evidence="14">Purine metabolism; 3',5'-cyclic GMP degradation; GMP from 3',5'-cyclic GMP: step 1/1.</text>
</comment>
<dbReference type="GO" id="GO:0047555">
    <property type="term" value="F:3',5'-cyclic-GMP phosphodiesterase activity"/>
    <property type="evidence" value="ECO:0007669"/>
    <property type="project" value="UniProtKB-EC"/>
</dbReference>
<dbReference type="InterPro" id="IPR036971">
    <property type="entry name" value="PDEase_catalytic_dom_sf"/>
</dbReference>
<dbReference type="AlphaFoldDB" id="A0A6P7S4K5"/>
<comment type="catalytic activity">
    <reaction evidence="13">
        <text>3',5'-cyclic GMP + H2O = GMP + H(+)</text>
        <dbReference type="Rhea" id="RHEA:16957"/>
        <dbReference type="ChEBI" id="CHEBI:15377"/>
        <dbReference type="ChEBI" id="CHEBI:15378"/>
        <dbReference type="ChEBI" id="CHEBI:57746"/>
        <dbReference type="ChEBI" id="CHEBI:58115"/>
        <dbReference type="EC" id="3.1.4.35"/>
    </reaction>
    <physiologicalReaction direction="left-to-right" evidence="13">
        <dbReference type="Rhea" id="RHEA:16958"/>
    </physiologicalReaction>
</comment>
<organism evidence="17 18">
    <name type="scientific">Octopus sinensis</name>
    <name type="common">East Asian common octopus</name>
    <dbReference type="NCBI Taxonomy" id="2607531"/>
    <lineage>
        <taxon>Eukaryota</taxon>
        <taxon>Metazoa</taxon>
        <taxon>Spiralia</taxon>
        <taxon>Lophotrochozoa</taxon>
        <taxon>Mollusca</taxon>
        <taxon>Cephalopoda</taxon>
        <taxon>Coleoidea</taxon>
        <taxon>Octopodiformes</taxon>
        <taxon>Octopoda</taxon>
        <taxon>Incirrata</taxon>
        <taxon>Octopodidae</taxon>
        <taxon>Octopus</taxon>
    </lineage>
</organism>
<keyword evidence="8" id="KW-0677">Repeat</keyword>
<dbReference type="GO" id="GO:0007165">
    <property type="term" value="P:signal transduction"/>
    <property type="evidence" value="ECO:0007669"/>
    <property type="project" value="InterPro"/>
</dbReference>
<evidence type="ECO:0000313" key="18">
    <source>
        <dbReference type="RefSeq" id="XP_029633091.1"/>
    </source>
</evidence>
<gene>
    <name evidence="18" type="primary">LOC115209104</name>
</gene>
<evidence type="ECO:0000256" key="4">
    <source>
        <dbReference type="ARBA" id="ARBA00022533"/>
    </source>
</evidence>
<keyword evidence="5" id="KW-0140">cGMP</keyword>
<keyword evidence="6" id="KW-0597">Phosphoprotein</keyword>
<dbReference type="FunFam" id="3.30.450.40:FF:000004">
    <property type="entry name" value="Phosphodiesterase"/>
    <property type="match status" value="1"/>
</dbReference>
<dbReference type="FunFam" id="1.10.1300.10:FF:000003">
    <property type="entry name" value="Phosphodiesterase"/>
    <property type="match status" value="1"/>
</dbReference>
<dbReference type="InterPro" id="IPR002073">
    <property type="entry name" value="PDEase_catalytic_dom"/>
</dbReference>
<evidence type="ECO:0000256" key="11">
    <source>
        <dbReference type="ARBA" id="ARBA00022833"/>
    </source>
</evidence>
<evidence type="ECO:0000256" key="13">
    <source>
        <dbReference type="ARBA" id="ARBA00036079"/>
    </source>
</evidence>
<keyword evidence="10 16" id="KW-0378">Hydrolase</keyword>
<name>A0A6P7S4K5_9MOLL</name>
<dbReference type="PANTHER" id="PTHR11347">
    <property type="entry name" value="CYCLIC NUCLEOTIDE PHOSPHODIESTERASE"/>
    <property type="match status" value="1"/>
</dbReference>
<evidence type="ECO:0000256" key="1">
    <source>
        <dbReference type="ARBA" id="ARBA00001946"/>
    </source>
</evidence>
<comment type="cofactor">
    <cofactor evidence="2">
        <name>Zn(2+)</name>
        <dbReference type="ChEBI" id="CHEBI:29105"/>
    </cofactor>
</comment>
<keyword evidence="9" id="KW-0547">Nucleotide-binding</keyword>
<evidence type="ECO:0000256" key="15">
    <source>
        <dbReference type="ARBA" id="ARBA00059501"/>
    </source>
</evidence>
<keyword evidence="17" id="KW-1185">Reference proteome</keyword>
<evidence type="ECO:0000256" key="6">
    <source>
        <dbReference type="ARBA" id="ARBA00022553"/>
    </source>
</evidence>
<keyword evidence="12" id="KW-0142">cGMP-binding</keyword>
<dbReference type="InterPro" id="IPR023088">
    <property type="entry name" value="PDEase"/>
</dbReference>
<comment type="cofactor">
    <cofactor evidence="16">
        <name>a divalent metal cation</name>
        <dbReference type="ChEBI" id="CHEBI:60240"/>
    </cofactor>
    <text evidence="16">Binds 2 divalent metal cations per subunit. Site 1 may preferentially bind zinc ions, while site 2 has a preference for magnesium and/or manganese ions.</text>
</comment>
<dbReference type="FunFam" id="3.30.450.40:FF:000015">
    <property type="entry name" value="Phosphodiesterase"/>
    <property type="match status" value="1"/>
</dbReference>
<evidence type="ECO:0000256" key="7">
    <source>
        <dbReference type="ARBA" id="ARBA00022723"/>
    </source>
</evidence>
<dbReference type="SMART" id="SM00471">
    <property type="entry name" value="HDc"/>
    <property type="match status" value="1"/>
</dbReference>
<dbReference type="InterPro" id="IPR003018">
    <property type="entry name" value="GAF"/>
</dbReference>
<accession>A0A6P7S4K5</accession>
<dbReference type="GO" id="GO:0046872">
    <property type="term" value="F:metal ion binding"/>
    <property type="evidence" value="ECO:0007669"/>
    <property type="project" value="UniProtKB-KW"/>
</dbReference>
<evidence type="ECO:0000256" key="16">
    <source>
        <dbReference type="RuleBase" id="RU363067"/>
    </source>
</evidence>
<proteinExistence type="inferred from homology"/>
<keyword evidence="11" id="KW-0862">Zinc</keyword>
<protein>
    <recommendedName>
        <fullName evidence="16">Phosphodiesterase</fullName>
        <ecNumber evidence="16">3.1.4.-</ecNumber>
    </recommendedName>
</protein>